<evidence type="ECO:0000256" key="8">
    <source>
        <dbReference type="ARBA" id="ARBA00023133"/>
    </source>
</evidence>
<evidence type="ECO:0000313" key="16">
    <source>
        <dbReference type="Proteomes" id="UP000322080"/>
    </source>
</evidence>
<evidence type="ECO:0000256" key="4">
    <source>
        <dbReference type="ARBA" id="ARBA00022475"/>
    </source>
</evidence>
<comment type="subunit">
    <text evidence="14">Interacts with CtaA.</text>
</comment>
<evidence type="ECO:0000256" key="3">
    <source>
        <dbReference type="ARBA" id="ARBA00012292"/>
    </source>
</evidence>
<accession>A0A5D0RAC7</accession>
<keyword evidence="4 14" id="KW-1003">Cell membrane</keyword>
<evidence type="ECO:0000256" key="1">
    <source>
        <dbReference type="ARBA" id="ARBA00004651"/>
    </source>
</evidence>
<keyword evidence="16" id="KW-1185">Reference proteome</keyword>
<feature type="transmembrane region" description="Helical" evidence="14">
    <location>
        <begin position="82"/>
        <end position="104"/>
    </location>
</feature>
<organism evidence="15 16">
    <name type="scientific">Maritimibacter fusiformis</name>
    <dbReference type="NCBI Taxonomy" id="2603819"/>
    <lineage>
        <taxon>Bacteria</taxon>
        <taxon>Pseudomonadati</taxon>
        <taxon>Pseudomonadota</taxon>
        <taxon>Alphaproteobacteria</taxon>
        <taxon>Rhodobacterales</taxon>
        <taxon>Roseobacteraceae</taxon>
        <taxon>Maritimibacter</taxon>
    </lineage>
</organism>
<dbReference type="GO" id="GO:0008495">
    <property type="term" value="F:protoheme IX farnesyltransferase activity"/>
    <property type="evidence" value="ECO:0007669"/>
    <property type="project" value="UniProtKB-UniRule"/>
</dbReference>
<comment type="subcellular location">
    <subcellularLocation>
        <location evidence="1 14">Cell membrane</location>
        <topology evidence="1 14">Multi-pass membrane protein</topology>
    </subcellularLocation>
</comment>
<evidence type="ECO:0000256" key="14">
    <source>
        <dbReference type="HAMAP-Rule" id="MF_00154"/>
    </source>
</evidence>
<dbReference type="NCBIfam" id="TIGR01473">
    <property type="entry name" value="cyoE_ctaB"/>
    <property type="match status" value="1"/>
</dbReference>
<dbReference type="GO" id="GO:0048034">
    <property type="term" value="P:heme O biosynthetic process"/>
    <property type="evidence" value="ECO:0007669"/>
    <property type="project" value="UniProtKB-UniRule"/>
</dbReference>
<dbReference type="CDD" id="cd13957">
    <property type="entry name" value="PT_UbiA_Cox10"/>
    <property type="match status" value="1"/>
</dbReference>
<dbReference type="PANTHER" id="PTHR43448">
    <property type="entry name" value="PROTOHEME IX FARNESYLTRANSFERASE, MITOCHONDRIAL"/>
    <property type="match status" value="1"/>
</dbReference>
<dbReference type="UniPathway" id="UPA00834">
    <property type="reaction ID" value="UER00712"/>
</dbReference>
<protein>
    <recommendedName>
        <fullName evidence="11 14">Protoheme IX farnesyltransferase</fullName>
        <ecNumber evidence="3 14">2.5.1.141</ecNumber>
    </recommendedName>
    <alternativeName>
        <fullName evidence="12 14">Heme B farnesyltransferase</fullName>
    </alternativeName>
    <alternativeName>
        <fullName evidence="10 14">Heme O synthase</fullName>
    </alternativeName>
</protein>
<evidence type="ECO:0000256" key="2">
    <source>
        <dbReference type="ARBA" id="ARBA00004919"/>
    </source>
</evidence>
<feature type="transmembrane region" description="Helical" evidence="14">
    <location>
        <begin position="236"/>
        <end position="256"/>
    </location>
</feature>
<feature type="transmembrane region" description="Helical" evidence="14">
    <location>
        <begin position="110"/>
        <end position="129"/>
    </location>
</feature>
<evidence type="ECO:0000256" key="11">
    <source>
        <dbReference type="ARBA" id="ARBA00040810"/>
    </source>
</evidence>
<evidence type="ECO:0000313" key="15">
    <source>
        <dbReference type="EMBL" id="TYB77835.1"/>
    </source>
</evidence>
<comment type="catalytic activity">
    <reaction evidence="13 14">
        <text>heme b + (2E,6E)-farnesyl diphosphate + H2O = Fe(II)-heme o + diphosphate</text>
        <dbReference type="Rhea" id="RHEA:28070"/>
        <dbReference type="ChEBI" id="CHEBI:15377"/>
        <dbReference type="ChEBI" id="CHEBI:33019"/>
        <dbReference type="ChEBI" id="CHEBI:60344"/>
        <dbReference type="ChEBI" id="CHEBI:60530"/>
        <dbReference type="ChEBI" id="CHEBI:175763"/>
        <dbReference type="EC" id="2.5.1.141"/>
    </reaction>
</comment>
<keyword evidence="7 14" id="KW-1133">Transmembrane helix</keyword>
<name>A0A5D0RAC7_9RHOB</name>
<dbReference type="Pfam" id="PF01040">
    <property type="entry name" value="UbiA"/>
    <property type="match status" value="1"/>
</dbReference>
<dbReference type="Proteomes" id="UP000322080">
    <property type="component" value="Unassembled WGS sequence"/>
</dbReference>
<keyword evidence="9 14" id="KW-0472">Membrane</keyword>
<dbReference type="Gene3D" id="1.10.357.140">
    <property type="entry name" value="UbiA prenyltransferase"/>
    <property type="match status" value="1"/>
</dbReference>
<dbReference type="HAMAP" id="MF_00154">
    <property type="entry name" value="CyoE_CtaB"/>
    <property type="match status" value="1"/>
</dbReference>
<dbReference type="InterPro" id="IPR044878">
    <property type="entry name" value="UbiA_sf"/>
</dbReference>
<keyword evidence="6 14" id="KW-0812">Transmembrane</keyword>
<comment type="similarity">
    <text evidence="14">Belongs to the UbiA prenyltransferase family. Protoheme IX farnesyltransferase subfamily.</text>
</comment>
<evidence type="ECO:0000256" key="7">
    <source>
        <dbReference type="ARBA" id="ARBA00022989"/>
    </source>
</evidence>
<proteinExistence type="inferred from homology"/>
<dbReference type="EC" id="2.5.1.141" evidence="3 14"/>
<evidence type="ECO:0000256" key="6">
    <source>
        <dbReference type="ARBA" id="ARBA00022692"/>
    </source>
</evidence>
<dbReference type="EMBL" id="VSIY01000015">
    <property type="protein sequence ID" value="TYB77835.1"/>
    <property type="molecule type" value="Genomic_DNA"/>
</dbReference>
<comment type="pathway">
    <text evidence="2 14">Porphyrin-containing compound metabolism; heme O biosynthesis; heme O from protoheme: step 1/1.</text>
</comment>
<feature type="transmembrane region" description="Helical" evidence="14">
    <location>
        <begin position="136"/>
        <end position="157"/>
    </location>
</feature>
<dbReference type="GO" id="GO:0005886">
    <property type="term" value="C:plasma membrane"/>
    <property type="evidence" value="ECO:0007669"/>
    <property type="project" value="UniProtKB-SubCell"/>
</dbReference>
<evidence type="ECO:0000256" key="13">
    <source>
        <dbReference type="ARBA" id="ARBA00047690"/>
    </source>
</evidence>
<evidence type="ECO:0000256" key="12">
    <source>
        <dbReference type="ARBA" id="ARBA00042475"/>
    </source>
</evidence>
<evidence type="ECO:0000256" key="5">
    <source>
        <dbReference type="ARBA" id="ARBA00022679"/>
    </source>
</evidence>
<gene>
    <name evidence="15" type="primary">cyoE</name>
    <name evidence="14" type="synonym">ctaB</name>
    <name evidence="15" type="ORF">FVF75_16455</name>
</gene>
<dbReference type="InterPro" id="IPR006369">
    <property type="entry name" value="Protohaem_IX_farnesylTrfase"/>
</dbReference>
<feature type="transmembrane region" description="Helical" evidence="14">
    <location>
        <begin position="210"/>
        <end position="230"/>
    </location>
</feature>
<dbReference type="AlphaFoldDB" id="A0A5D0RAC7"/>
<keyword evidence="8 14" id="KW-0350">Heme biosynthesis</keyword>
<feature type="transmembrane region" description="Helical" evidence="14">
    <location>
        <begin position="169"/>
        <end position="189"/>
    </location>
</feature>
<dbReference type="InterPro" id="IPR000537">
    <property type="entry name" value="UbiA_prenyltransferase"/>
</dbReference>
<dbReference type="RefSeq" id="WP_148379872.1">
    <property type="nucleotide sequence ID" value="NZ_VSIY01000015.1"/>
</dbReference>
<feature type="transmembrane region" description="Helical" evidence="14">
    <location>
        <begin position="12"/>
        <end position="29"/>
    </location>
</feature>
<keyword evidence="5 14" id="KW-0808">Transferase</keyword>
<reference evidence="15 16" key="1">
    <citation type="submission" date="2019-08" db="EMBL/GenBank/DDBJ databases">
        <title>Identification of a novel species of the genus Boseongicola.</title>
        <authorList>
            <person name="Zhang X.-Q."/>
        </authorList>
    </citation>
    <scope>NUCLEOTIDE SEQUENCE [LARGE SCALE GENOMIC DNA]</scope>
    <source>
        <strain evidence="15 16">HY14</strain>
    </source>
</reference>
<evidence type="ECO:0000256" key="10">
    <source>
        <dbReference type="ARBA" id="ARBA00030253"/>
    </source>
</evidence>
<sequence length="293" mass="31045">MLAALNMTVSILKLRIGTFIALAALVGILTSQGTLGVVESLVFTLAVLGASGAAGGFNQYYERDSDRLMARTRNRPFANGTLKEGAVWPISLAALLTGSLLMAWSVGGTLATFLVFLGAVTYGGIYTVWLKRRTVWNIVIGGAAGSFAVLAGAAAAAPQFGPVIGPVPVILALVMFLWTPPHFWSLAVVRGEDYARAGVPMLPAVAGPDVWGPAIFSHVVTLFILSLAPLMFGMGWVYGLFALVGGVPFLQTSWNLMRKPSRDAAKRTFRASLAQFALLSAGVVLDEAVRWVF</sequence>
<comment type="miscellaneous">
    <text evidence="14">Carbon 2 of the heme B porphyrin ring is defined according to the Fischer nomenclature.</text>
</comment>
<feature type="transmembrane region" description="Helical" evidence="14">
    <location>
        <begin position="41"/>
        <end position="61"/>
    </location>
</feature>
<comment type="caution">
    <text evidence="15">The sequence shown here is derived from an EMBL/GenBank/DDBJ whole genome shotgun (WGS) entry which is preliminary data.</text>
</comment>
<comment type="function">
    <text evidence="14">Converts heme B (protoheme IX) to heme O by substitution of the vinyl group on carbon 2 of heme B porphyrin ring with a hydroxyethyl farnesyl side group.</text>
</comment>
<dbReference type="PANTHER" id="PTHR43448:SF7">
    <property type="entry name" value="4-HYDROXYBENZOATE SOLANESYLTRANSFERASE"/>
    <property type="match status" value="1"/>
</dbReference>
<evidence type="ECO:0000256" key="9">
    <source>
        <dbReference type="ARBA" id="ARBA00023136"/>
    </source>
</evidence>